<dbReference type="Pfam" id="PF05159">
    <property type="entry name" value="Capsule_synth"/>
    <property type="match status" value="2"/>
</dbReference>
<name>A0A157S949_9BORD</name>
<dbReference type="EMBL" id="LT546645">
    <property type="protein sequence ID" value="SAI66952.1"/>
    <property type="molecule type" value="Genomic_DNA"/>
</dbReference>
<dbReference type="InterPro" id="IPR007833">
    <property type="entry name" value="Capsule_polysaccharide_synth"/>
</dbReference>
<dbReference type="PATRIC" id="fig|123899.6.peg.495"/>
<gene>
    <name evidence="2" type="primary">wcbA_2</name>
    <name evidence="2" type="ORF">SAMEA3906487_00512</name>
</gene>
<dbReference type="Proteomes" id="UP000076825">
    <property type="component" value="Chromosome 1"/>
</dbReference>
<proteinExistence type="predicted"/>
<dbReference type="SUPFAM" id="SSF53756">
    <property type="entry name" value="UDP-Glycosyltransferase/glycogen phosphorylase"/>
    <property type="match status" value="1"/>
</dbReference>
<sequence>MPKCKFSLVGDNWLNTNSSKPVAILWGFNDWKWGFISDYLQEYRIAFAPRKILPWRAFSAMRSFPLRSDVFIVWGYTESSWLRLIAKISKSKIYRMEDGFLRSSNLGAAHTTPYSLILDSGGLHYDSEGDSDVERILNKKSFSSDDLVKAAECLRFLRGLGLSKYNPPTSLDAPTPGIKTRRRIAVLGQVDNDMSVRLGNPDGWSMVDMIKLAKLEHPDAEILYRPHPEVYLGYQRSKFKSRRIKNVCTVVSPDSSLIDFLESVDHVYTLTSLSGFEALLRGVSVTVLGTPFYAGWGLTDDRVKLPHRKVELSIEEIFAGAYLKYPRYLADLSRPDIGFKAAALRITADRMINGSELAKASLKDTSQLRLIAKSDFWPKILFSNPGVVPASLESLIPSMDMARFLNNAPGPLLQYSLLLAVCGKITNSSVRDAFLNKVRNYIDPQIYNKVVLLLHEHASGTYVHKQMSWLLLESDEYQSAAELLKEALRSERSKPKDEQFDVEEAATTTQEHALSPDQQQLLRNLYDVYYSERNFDQAILIAGILLVAGCADYALLLSLARLAELKFDLRSAYGLADVCMQIDPFAMRSAALNIKNKTLELNQLDADADISYMSEMALFSALKPDQIEAVLLLLKKYKNHIEIDGLDEIFLRTIYLDNDISSDKALAYKAIGDNSRAIEVMESVIASGNNSDSAILYYSQCLSFANEVDRALSIVLPYLEKRDSKILYDEAIRLLIISGDFERAYRLIKRAELKKIPVSDMLRTKTLFGSRKVKEAHRVYTEIPFRKLFYSYYKDKYFNVDEPDKHGDSLLGLAIYGPGDEIRFSSIYNRLPSILPHPSYKVSCDPRLFDIFTRSFPKIEFQPVARRRFHEIVDFEQYSLVPGSDLIGALDNNGVKALNDADQVMLITDLLHVCLPDYDSFEREPYLFVDQAIVSRFKEELPAGQPLVGLSWRSSLTTHSRNSHYLSIEELDSIFQIEGIQFVNFQYDECSDELAWVEERYPGKLLNIASVDHYNDFDSVAALMKCMDLIIAPATTVVELSGALGCPTWLLSNSAELHWRRINENGDDAWHENTKHIEGSVLGDKSTLVEKLHSELKRFSLANRG</sequence>
<keyword evidence="3" id="KW-1185">Reference proteome</keyword>
<feature type="region of interest" description="Disordered" evidence="1">
    <location>
        <begin position="490"/>
        <end position="513"/>
    </location>
</feature>
<dbReference type="CDD" id="cd16439">
    <property type="entry name" value="beta_Kdo_transferase_KpsC_2"/>
    <property type="match status" value="1"/>
</dbReference>
<protein>
    <submittedName>
        <fullName evidence="2">Protein involved in capsular polysaccharide export</fullName>
    </submittedName>
</protein>
<dbReference type="GO" id="GO:0000271">
    <property type="term" value="P:polysaccharide biosynthetic process"/>
    <property type="evidence" value="ECO:0007669"/>
    <property type="project" value="InterPro"/>
</dbReference>
<evidence type="ECO:0000256" key="1">
    <source>
        <dbReference type="SAM" id="MobiDB-lite"/>
    </source>
</evidence>
<dbReference type="STRING" id="123899.SAMEA3906487_00512"/>
<dbReference type="AlphaFoldDB" id="A0A157S949"/>
<feature type="compositionally biased region" description="Basic and acidic residues" evidence="1">
    <location>
        <begin position="490"/>
        <end position="499"/>
    </location>
</feature>
<accession>A0A157S949</accession>
<evidence type="ECO:0000313" key="2">
    <source>
        <dbReference type="EMBL" id="SAI66952.1"/>
    </source>
</evidence>
<reference evidence="2 3" key="1">
    <citation type="submission" date="2016-04" db="EMBL/GenBank/DDBJ databases">
        <authorList>
            <consortium name="Pathogen Informatics"/>
        </authorList>
    </citation>
    <scope>NUCLEOTIDE SEQUENCE [LARGE SCALE GENOMIC DNA]</scope>
    <source>
        <strain evidence="2 3">H044680328</strain>
    </source>
</reference>
<dbReference type="KEGG" id="btrm:SAMEA390648700512"/>
<evidence type="ECO:0000313" key="3">
    <source>
        <dbReference type="Proteomes" id="UP000076825"/>
    </source>
</evidence>
<dbReference type="GO" id="GO:0015774">
    <property type="term" value="P:polysaccharide transport"/>
    <property type="evidence" value="ECO:0007669"/>
    <property type="project" value="InterPro"/>
</dbReference>
<organism evidence="2 3">
    <name type="scientific">Bordetella trematum</name>
    <dbReference type="NCBI Taxonomy" id="123899"/>
    <lineage>
        <taxon>Bacteria</taxon>
        <taxon>Pseudomonadati</taxon>
        <taxon>Pseudomonadota</taxon>
        <taxon>Betaproteobacteria</taxon>
        <taxon>Burkholderiales</taxon>
        <taxon>Alcaligenaceae</taxon>
        <taxon>Bordetella</taxon>
    </lineage>
</organism>